<dbReference type="InterPro" id="IPR029063">
    <property type="entry name" value="SAM-dependent_MTases_sf"/>
</dbReference>
<dbReference type="Pfam" id="PF06859">
    <property type="entry name" value="Bin3"/>
    <property type="match status" value="1"/>
</dbReference>
<feature type="region of interest" description="Disordered" evidence="7">
    <location>
        <begin position="37"/>
        <end position="79"/>
    </location>
</feature>
<keyword evidence="10" id="KW-1185">Reference proteome</keyword>
<dbReference type="PANTHER" id="PTHR12315:SF1">
    <property type="entry name" value="RNA 5'-MONOPHOSPHATE METHYLTRANSFERASE"/>
    <property type="match status" value="1"/>
</dbReference>
<gene>
    <name evidence="9" type="ORF">TrST_g6220</name>
</gene>
<dbReference type="GO" id="GO:0008173">
    <property type="term" value="F:RNA methyltransferase activity"/>
    <property type="evidence" value="ECO:0007669"/>
    <property type="project" value="UniProtKB-UniRule"/>
</dbReference>
<evidence type="ECO:0000256" key="3">
    <source>
        <dbReference type="ARBA" id="ARBA00022679"/>
    </source>
</evidence>
<dbReference type="GO" id="GO:0032259">
    <property type="term" value="P:methylation"/>
    <property type="evidence" value="ECO:0007669"/>
    <property type="project" value="UniProtKB-KW"/>
</dbReference>
<sequence length="332" mass="37988">MSWLLGQGSHLYNMFHLDEFQQAMERQENTATQDYELHDLRQTPANPTATANTKDDDDEDFVLVSNPPPSSSISQALQTSQLDRGHRLGNFWNYPTYNPSSARLSLIPPSYFEKIPSSNPSTLTYVDLGCNEGELTLPFWYQLQSSSPSMQIKKALGIDIDKTLIDRARSRSLAGDILSMDASASGWGRLDASASEPSINFVDGDVTDLDFLGKSLDTLDTGRLTLITLFSTTMWLHLHLGDERFYLFLTYVCSRCDWFLVEPQPRKCYKSANKRLRRMGREEIDLTECNLEDAEGKIKRSIEECGFERVEEGEEKKTHWNRRLMLFKRKEI</sequence>
<name>A0A9W7EPW4_9STRA</name>
<evidence type="ECO:0000256" key="6">
    <source>
        <dbReference type="RuleBase" id="RU367087"/>
    </source>
</evidence>
<evidence type="ECO:0000259" key="8">
    <source>
        <dbReference type="PROSITE" id="PS51515"/>
    </source>
</evidence>
<dbReference type="OrthoDB" id="273070at2759"/>
<dbReference type="Gene3D" id="3.40.50.150">
    <property type="entry name" value="Vaccinia Virus protein VP39"/>
    <property type="match status" value="1"/>
</dbReference>
<keyword evidence="3 6" id="KW-0808">Transferase</keyword>
<dbReference type="InterPro" id="IPR010675">
    <property type="entry name" value="Bin3_C"/>
</dbReference>
<evidence type="ECO:0000256" key="5">
    <source>
        <dbReference type="PROSITE-ProRule" id="PRU00848"/>
    </source>
</evidence>
<dbReference type="EMBL" id="BRXY01000324">
    <property type="protein sequence ID" value="GMH87153.1"/>
    <property type="molecule type" value="Genomic_DNA"/>
</dbReference>
<proteinExistence type="inferred from homology"/>
<keyword evidence="4 5" id="KW-0949">S-adenosyl-L-methionine</keyword>
<evidence type="ECO:0000256" key="1">
    <source>
        <dbReference type="ARBA" id="ARBA00008361"/>
    </source>
</evidence>
<evidence type="ECO:0000313" key="10">
    <source>
        <dbReference type="Proteomes" id="UP001165085"/>
    </source>
</evidence>
<comment type="caution">
    <text evidence="9">The sequence shown here is derived from an EMBL/GenBank/DDBJ whole genome shotgun (WGS) entry which is preliminary data.</text>
</comment>
<reference evidence="10" key="1">
    <citation type="journal article" date="2023" name="Commun. Biol.">
        <title>Genome analysis of Parmales, the sister group of diatoms, reveals the evolutionary specialization of diatoms from phago-mixotrophs to photoautotrophs.</title>
        <authorList>
            <person name="Ban H."/>
            <person name="Sato S."/>
            <person name="Yoshikawa S."/>
            <person name="Yamada K."/>
            <person name="Nakamura Y."/>
            <person name="Ichinomiya M."/>
            <person name="Sato N."/>
            <person name="Blanc-Mathieu R."/>
            <person name="Endo H."/>
            <person name="Kuwata A."/>
            <person name="Ogata H."/>
        </authorList>
    </citation>
    <scope>NUCLEOTIDE SEQUENCE [LARGE SCALE GENOMIC DNA]</scope>
    <source>
        <strain evidence="10">NIES 3701</strain>
    </source>
</reference>
<dbReference type="AlphaFoldDB" id="A0A9W7EPW4"/>
<accession>A0A9W7EPW4</accession>
<dbReference type="InterPro" id="IPR024160">
    <property type="entry name" value="BIN3_SAM-bd_dom"/>
</dbReference>
<organism evidence="9 10">
    <name type="scientific">Triparma strigata</name>
    <dbReference type="NCBI Taxonomy" id="1606541"/>
    <lineage>
        <taxon>Eukaryota</taxon>
        <taxon>Sar</taxon>
        <taxon>Stramenopiles</taxon>
        <taxon>Ochrophyta</taxon>
        <taxon>Bolidophyceae</taxon>
        <taxon>Parmales</taxon>
        <taxon>Triparmaceae</taxon>
        <taxon>Triparma</taxon>
    </lineage>
</organism>
<dbReference type="Proteomes" id="UP001165085">
    <property type="component" value="Unassembled WGS sequence"/>
</dbReference>
<evidence type="ECO:0000256" key="4">
    <source>
        <dbReference type="ARBA" id="ARBA00022691"/>
    </source>
</evidence>
<dbReference type="PROSITE" id="PS51515">
    <property type="entry name" value="BIN3_SAM"/>
    <property type="match status" value="1"/>
</dbReference>
<comment type="similarity">
    <text evidence="1 6">Belongs to the methyltransferase superfamily.</text>
</comment>
<evidence type="ECO:0000256" key="7">
    <source>
        <dbReference type="SAM" id="MobiDB-lite"/>
    </source>
</evidence>
<evidence type="ECO:0000256" key="2">
    <source>
        <dbReference type="ARBA" id="ARBA00022603"/>
    </source>
</evidence>
<feature type="compositionally biased region" description="Low complexity" evidence="7">
    <location>
        <begin position="43"/>
        <end position="52"/>
    </location>
</feature>
<dbReference type="GO" id="GO:0005737">
    <property type="term" value="C:cytoplasm"/>
    <property type="evidence" value="ECO:0007669"/>
    <property type="project" value="TreeGrafter"/>
</dbReference>
<protein>
    <recommendedName>
        <fullName evidence="6">RNA methyltransferase</fullName>
        <ecNumber evidence="6">2.1.1.-</ecNumber>
    </recommendedName>
</protein>
<dbReference type="EC" id="2.1.1.-" evidence="6"/>
<keyword evidence="2 6" id="KW-0489">Methyltransferase</keyword>
<dbReference type="PANTHER" id="PTHR12315">
    <property type="entry name" value="BICOID-INTERACTING PROTEIN RELATED"/>
    <property type="match status" value="1"/>
</dbReference>
<feature type="domain" description="Bin3-type SAM" evidence="8">
    <location>
        <begin position="101"/>
        <end position="332"/>
    </location>
</feature>
<evidence type="ECO:0000313" key="9">
    <source>
        <dbReference type="EMBL" id="GMH87153.1"/>
    </source>
</evidence>
<dbReference type="SUPFAM" id="SSF53335">
    <property type="entry name" value="S-adenosyl-L-methionine-dependent methyltransferases"/>
    <property type="match status" value="2"/>
</dbReference>
<dbReference type="GO" id="GO:0008171">
    <property type="term" value="F:O-methyltransferase activity"/>
    <property type="evidence" value="ECO:0007669"/>
    <property type="project" value="UniProtKB-UniRule"/>
</dbReference>
<dbReference type="InterPro" id="IPR039772">
    <property type="entry name" value="Bin3-like"/>
</dbReference>
<dbReference type="GO" id="GO:2000632">
    <property type="term" value="P:negative regulation of pre-miRNA processing"/>
    <property type="evidence" value="ECO:0007669"/>
    <property type="project" value="TreeGrafter"/>
</dbReference>